<name>A0ABW1EKD9_9BACT</name>
<accession>A0ABW1EKD9</accession>
<proteinExistence type="inferred from homology"/>
<dbReference type="InterPro" id="IPR007227">
    <property type="entry name" value="Cell_shape_determining_MreD"/>
</dbReference>
<evidence type="ECO:0000256" key="6">
    <source>
        <dbReference type="ARBA" id="ARBA00022989"/>
    </source>
</evidence>
<comment type="caution">
    <text evidence="9">The sequence shown here is derived from an EMBL/GenBank/DDBJ whole genome shotgun (WGS) entry which is preliminary data.</text>
</comment>
<protein>
    <submittedName>
        <fullName evidence="9">Rod shape-determining protein MreD</fullName>
    </submittedName>
</protein>
<keyword evidence="10" id="KW-1185">Reference proteome</keyword>
<evidence type="ECO:0000256" key="8">
    <source>
        <dbReference type="SAM" id="Phobius"/>
    </source>
</evidence>
<dbReference type="EMBL" id="JBHSPH010000007">
    <property type="protein sequence ID" value="MFC5863873.1"/>
    <property type="molecule type" value="Genomic_DNA"/>
</dbReference>
<keyword evidence="4 8" id="KW-0812">Transmembrane</keyword>
<dbReference type="Pfam" id="PF04093">
    <property type="entry name" value="MreD"/>
    <property type="match status" value="1"/>
</dbReference>
<evidence type="ECO:0000256" key="2">
    <source>
        <dbReference type="ARBA" id="ARBA00007776"/>
    </source>
</evidence>
<evidence type="ECO:0000256" key="1">
    <source>
        <dbReference type="ARBA" id="ARBA00004651"/>
    </source>
</evidence>
<dbReference type="NCBIfam" id="TIGR03426">
    <property type="entry name" value="shape_MreD"/>
    <property type="match status" value="1"/>
</dbReference>
<feature type="transmembrane region" description="Helical" evidence="8">
    <location>
        <begin position="85"/>
        <end position="108"/>
    </location>
</feature>
<keyword evidence="3" id="KW-1003">Cell membrane</keyword>
<feature type="transmembrane region" description="Helical" evidence="8">
    <location>
        <begin position="115"/>
        <end position="137"/>
    </location>
</feature>
<reference evidence="10" key="1">
    <citation type="journal article" date="2019" name="Int. J. Syst. Evol. Microbiol.">
        <title>The Global Catalogue of Microorganisms (GCM) 10K type strain sequencing project: providing services to taxonomists for standard genome sequencing and annotation.</title>
        <authorList>
            <consortium name="The Broad Institute Genomics Platform"/>
            <consortium name="The Broad Institute Genome Sequencing Center for Infectious Disease"/>
            <person name="Wu L."/>
            <person name="Ma J."/>
        </authorList>
    </citation>
    <scope>NUCLEOTIDE SEQUENCE [LARGE SCALE GENOMIC DNA]</scope>
    <source>
        <strain evidence="10">JCM 4087</strain>
    </source>
</reference>
<keyword evidence="6 8" id="KW-1133">Transmembrane helix</keyword>
<gene>
    <name evidence="9" type="primary">mreD</name>
    <name evidence="9" type="ORF">ACFPT7_16310</name>
</gene>
<keyword evidence="7 8" id="KW-0472">Membrane</keyword>
<feature type="transmembrane region" description="Helical" evidence="8">
    <location>
        <begin position="149"/>
        <end position="166"/>
    </location>
</feature>
<dbReference type="RefSeq" id="WP_263342221.1">
    <property type="nucleotide sequence ID" value="NZ_JAGSYH010000010.1"/>
</dbReference>
<comment type="subcellular location">
    <subcellularLocation>
        <location evidence="1">Cell membrane</location>
        <topology evidence="1">Multi-pass membrane protein</topology>
    </subcellularLocation>
</comment>
<evidence type="ECO:0000256" key="3">
    <source>
        <dbReference type="ARBA" id="ARBA00022475"/>
    </source>
</evidence>
<evidence type="ECO:0000313" key="10">
    <source>
        <dbReference type="Proteomes" id="UP001596091"/>
    </source>
</evidence>
<evidence type="ECO:0000313" key="9">
    <source>
        <dbReference type="EMBL" id="MFC5863873.1"/>
    </source>
</evidence>
<evidence type="ECO:0000256" key="5">
    <source>
        <dbReference type="ARBA" id="ARBA00022960"/>
    </source>
</evidence>
<keyword evidence="5" id="KW-0133">Cell shape</keyword>
<organism evidence="9 10">
    <name type="scientific">Acidicapsa dinghuensis</name>
    <dbReference type="NCBI Taxonomy" id="2218256"/>
    <lineage>
        <taxon>Bacteria</taxon>
        <taxon>Pseudomonadati</taxon>
        <taxon>Acidobacteriota</taxon>
        <taxon>Terriglobia</taxon>
        <taxon>Terriglobales</taxon>
        <taxon>Acidobacteriaceae</taxon>
        <taxon>Acidicapsa</taxon>
    </lineage>
</organism>
<dbReference type="Proteomes" id="UP001596091">
    <property type="component" value="Unassembled WGS sequence"/>
</dbReference>
<evidence type="ECO:0000256" key="4">
    <source>
        <dbReference type="ARBA" id="ARBA00022692"/>
    </source>
</evidence>
<feature type="transmembrane region" description="Helical" evidence="8">
    <location>
        <begin position="19"/>
        <end position="36"/>
    </location>
</feature>
<evidence type="ECO:0000256" key="7">
    <source>
        <dbReference type="ARBA" id="ARBA00023136"/>
    </source>
</evidence>
<sequence length="173" mass="19394">MQALIPDYRRDLEIRRYPLLVYVFVPLAALVLQAWLPRLMGRYAYMDLPLLVTIYFAINRRSPIHGTLLGAVLGLMQDGLTQRPIGIHGIANTVVGFLAASIGIRLVIENNLIRMLLNFAFTLLSSALMLFIVGMMLGLSWQVNWVDELLRAGGNAAIGLVVFPFLDRLQTRD</sequence>
<comment type="similarity">
    <text evidence="2">Belongs to the MreD family.</text>
</comment>